<feature type="domain" description="PRC-barrel" evidence="3">
    <location>
        <begin position="140"/>
        <end position="218"/>
    </location>
</feature>
<dbReference type="Pfam" id="PF05239">
    <property type="entry name" value="PRC"/>
    <property type="match status" value="1"/>
</dbReference>
<sequence>MSLKTLLAATAILTTLGTGAYAQDTPAMGGRPSTDQMEGVQTPETLPSGRQMGGPEGSQQATPANPNVQPQGPRQPAVGGEEGGTAATNVTPPAGSGGPVRDGGTPQADAGADRDSPAALRTTEAQSPTGSRGGGGLAANQIYVEDLANMSVTLSDNENFGDVAGTVVNVETGSIETLLVSTGGLLGVVGDTIYEVPWDRVAGVDKRAQTIRVDATQAEIQPQAAENEARQGD</sequence>
<evidence type="ECO:0000256" key="1">
    <source>
        <dbReference type="SAM" id="MobiDB-lite"/>
    </source>
</evidence>
<protein>
    <submittedName>
        <fullName evidence="4">PRC-barrel domain-containing protein</fullName>
    </submittedName>
</protein>
<evidence type="ECO:0000313" key="4">
    <source>
        <dbReference type="EMBL" id="QQP91078.1"/>
    </source>
</evidence>
<accession>A0ABX7B9P2</accession>
<gene>
    <name evidence="4" type="ORF">IGS68_07665</name>
</gene>
<feature type="compositionally biased region" description="Polar residues" evidence="1">
    <location>
        <begin position="57"/>
        <end position="72"/>
    </location>
</feature>
<name>A0ABX7B9P2_9PROT</name>
<proteinExistence type="predicted"/>
<feature type="chain" id="PRO_5047073758" evidence="2">
    <location>
        <begin position="23"/>
        <end position="233"/>
    </location>
</feature>
<keyword evidence="2" id="KW-0732">Signal</keyword>
<dbReference type="InterPro" id="IPR027275">
    <property type="entry name" value="PRC-brl_dom"/>
</dbReference>
<keyword evidence="5" id="KW-1185">Reference proteome</keyword>
<dbReference type="InterPro" id="IPR011033">
    <property type="entry name" value="PRC_barrel-like_sf"/>
</dbReference>
<evidence type="ECO:0000259" key="3">
    <source>
        <dbReference type="Pfam" id="PF05239"/>
    </source>
</evidence>
<dbReference type="SUPFAM" id="SSF50346">
    <property type="entry name" value="PRC-barrel domain"/>
    <property type="match status" value="1"/>
</dbReference>
<evidence type="ECO:0000256" key="2">
    <source>
        <dbReference type="SAM" id="SignalP"/>
    </source>
</evidence>
<feature type="signal peptide" evidence="2">
    <location>
        <begin position="1"/>
        <end position="22"/>
    </location>
</feature>
<dbReference type="EMBL" id="CP067420">
    <property type="protein sequence ID" value="QQP91078.1"/>
    <property type="molecule type" value="Genomic_DNA"/>
</dbReference>
<dbReference type="RefSeq" id="WP_201078620.1">
    <property type="nucleotide sequence ID" value="NZ_CP067420.1"/>
</dbReference>
<organism evidence="4 5">
    <name type="scientific">Skermanella cutis</name>
    <dbReference type="NCBI Taxonomy" id="2775420"/>
    <lineage>
        <taxon>Bacteria</taxon>
        <taxon>Pseudomonadati</taxon>
        <taxon>Pseudomonadota</taxon>
        <taxon>Alphaproteobacteria</taxon>
        <taxon>Rhodospirillales</taxon>
        <taxon>Azospirillaceae</taxon>
        <taxon>Skermanella</taxon>
    </lineage>
</organism>
<feature type="region of interest" description="Disordered" evidence="1">
    <location>
        <begin position="21"/>
        <end position="137"/>
    </location>
</feature>
<evidence type="ECO:0000313" key="5">
    <source>
        <dbReference type="Proteomes" id="UP000595197"/>
    </source>
</evidence>
<dbReference type="Gene3D" id="2.30.30.240">
    <property type="entry name" value="PRC-barrel domain"/>
    <property type="match status" value="1"/>
</dbReference>
<dbReference type="Proteomes" id="UP000595197">
    <property type="component" value="Chromosome"/>
</dbReference>
<reference evidence="4" key="1">
    <citation type="submission" date="2021-02" db="EMBL/GenBank/DDBJ databases">
        <title>Skermanella TT6 skin isolate.</title>
        <authorList>
            <person name="Lee K."/>
            <person name="Ganzorig M."/>
        </authorList>
    </citation>
    <scope>NUCLEOTIDE SEQUENCE</scope>
    <source>
        <strain evidence="4">TT6</strain>
    </source>
</reference>